<dbReference type="InterPro" id="IPR000866">
    <property type="entry name" value="AhpC/TSA"/>
</dbReference>
<evidence type="ECO:0000313" key="3">
    <source>
        <dbReference type="EMBL" id="SFV27999.1"/>
    </source>
</evidence>
<dbReference type="STRING" id="1393122.SAMN05660895_0235"/>
<dbReference type="GO" id="GO:0016491">
    <property type="term" value="F:oxidoreductase activity"/>
    <property type="evidence" value="ECO:0007669"/>
    <property type="project" value="InterPro"/>
</dbReference>
<keyword evidence="1" id="KW-0732">Signal</keyword>
<dbReference type="Gene3D" id="3.40.30.10">
    <property type="entry name" value="Glutaredoxin"/>
    <property type="match status" value="1"/>
</dbReference>
<dbReference type="InterPro" id="IPR013766">
    <property type="entry name" value="Thioredoxin_domain"/>
</dbReference>
<evidence type="ECO:0000313" key="4">
    <source>
        <dbReference type="Proteomes" id="UP000199537"/>
    </source>
</evidence>
<keyword evidence="4" id="KW-1185">Reference proteome</keyword>
<protein>
    <submittedName>
        <fullName evidence="3">AhpC/TSA family protein</fullName>
    </submittedName>
</protein>
<dbReference type="CDD" id="cd02966">
    <property type="entry name" value="TlpA_like_family"/>
    <property type="match status" value="1"/>
</dbReference>
<dbReference type="SUPFAM" id="SSF52833">
    <property type="entry name" value="Thioredoxin-like"/>
    <property type="match status" value="1"/>
</dbReference>
<reference evidence="4" key="1">
    <citation type="submission" date="2016-10" db="EMBL/GenBank/DDBJ databases">
        <authorList>
            <person name="Varghese N."/>
            <person name="Submissions S."/>
        </authorList>
    </citation>
    <scope>NUCLEOTIDE SEQUENCE [LARGE SCALE GENOMIC DNA]</scope>
    <source>
        <strain evidence="4">DSM 14807</strain>
    </source>
</reference>
<dbReference type="GO" id="GO:0016209">
    <property type="term" value="F:antioxidant activity"/>
    <property type="evidence" value="ECO:0007669"/>
    <property type="project" value="InterPro"/>
</dbReference>
<feature type="signal peptide" evidence="1">
    <location>
        <begin position="1"/>
        <end position="20"/>
    </location>
</feature>
<proteinExistence type="predicted"/>
<gene>
    <name evidence="3" type="ORF">SAMN05660895_0235</name>
</gene>
<dbReference type="EMBL" id="FPCJ01000001">
    <property type="protein sequence ID" value="SFV27999.1"/>
    <property type="molecule type" value="Genomic_DNA"/>
</dbReference>
<sequence>MMKNWFLFLIVICLGKWATAQQIPQLTSAQLKSYTEKKDGIYVINLWATWCRPCVEELPDIEKIAASLRDKPVHVMLVSLDYAEAYPRTIQRFVTQHHLQSPVYWLNETNPNTINEILGGQWMGVVPTTLVVNAKTGYRRLFQGKITSDELTRAIYQAMK</sequence>
<dbReference type="Pfam" id="PF00578">
    <property type="entry name" value="AhpC-TSA"/>
    <property type="match status" value="1"/>
</dbReference>
<dbReference type="PANTHER" id="PTHR42852">
    <property type="entry name" value="THIOL:DISULFIDE INTERCHANGE PROTEIN DSBE"/>
    <property type="match status" value="1"/>
</dbReference>
<dbReference type="InterPro" id="IPR036249">
    <property type="entry name" value="Thioredoxin-like_sf"/>
</dbReference>
<dbReference type="InterPro" id="IPR050553">
    <property type="entry name" value="Thioredoxin_ResA/DsbE_sf"/>
</dbReference>
<organism evidence="3 4">
    <name type="scientific">Thermoflavifilum thermophilum</name>
    <dbReference type="NCBI Taxonomy" id="1393122"/>
    <lineage>
        <taxon>Bacteria</taxon>
        <taxon>Pseudomonadati</taxon>
        <taxon>Bacteroidota</taxon>
        <taxon>Chitinophagia</taxon>
        <taxon>Chitinophagales</taxon>
        <taxon>Chitinophagaceae</taxon>
        <taxon>Thermoflavifilum</taxon>
    </lineage>
</organism>
<dbReference type="PANTHER" id="PTHR42852:SF13">
    <property type="entry name" value="PROTEIN DIPZ"/>
    <property type="match status" value="1"/>
</dbReference>
<evidence type="ECO:0000256" key="1">
    <source>
        <dbReference type="SAM" id="SignalP"/>
    </source>
</evidence>
<feature type="chain" id="PRO_5011567859" evidence="1">
    <location>
        <begin position="21"/>
        <end position="160"/>
    </location>
</feature>
<dbReference type="PROSITE" id="PS51352">
    <property type="entry name" value="THIOREDOXIN_2"/>
    <property type="match status" value="1"/>
</dbReference>
<feature type="domain" description="Thioredoxin" evidence="2">
    <location>
        <begin position="12"/>
        <end position="160"/>
    </location>
</feature>
<name>A0A1I7N006_9BACT</name>
<accession>A0A1I7N006</accession>
<dbReference type="RefSeq" id="WP_177224060.1">
    <property type="nucleotide sequence ID" value="NZ_FPCJ01000001.1"/>
</dbReference>
<dbReference type="AlphaFoldDB" id="A0A1I7N006"/>
<dbReference type="Proteomes" id="UP000199537">
    <property type="component" value="Unassembled WGS sequence"/>
</dbReference>
<evidence type="ECO:0000259" key="2">
    <source>
        <dbReference type="PROSITE" id="PS51352"/>
    </source>
</evidence>